<feature type="domain" description="Inositol polyphosphate-related phosphatase" evidence="10">
    <location>
        <begin position="639"/>
        <end position="991"/>
    </location>
</feature>
<dbReference type="Gene3D" id="3.60.10.10">
    <property type="entry name" value="Endonuclease/exonuclease/phosphatase"/>
    <property type="match status" value="1"/>
</dbReference>
<dbReference type="Pfam" id="PF23754">
    <property type="entry name" value="Beta-prop_IP5PC_F"/>
    <property type="match status" value="1"/>
</dbReference>
<dbReference type="InterPro" id="IPR056455">
    <property type="entry name" value="Ig-like_IP5PC_F"/>
</dbReference>
<feature type="region of interest" description="Disordered" evidence="9">
    <location>
        <begin position="1"/>
        <end position="108"/>
    </location>
</feature>
<keyword evidence="4" id="KW-0479">Metal-binding</keyword>
<protein>
    <recommendedName>
        <fullName evidence="10">Inositol polyphosphate-related phosphatase domain-containing protein</fullName>
    </recommendedName>
</protein>
<dbReference type="InterPro" id="IPR001680">
    <property type="entry name" value="WD40_rpt"/>
</dbReference>
<evidence type="ECO:0000256" key="8">
    <source>
        <dbReference type="ARBA" id="ARBA00022843"/>
    </source>
</evidence>
<dbReference type="FunFam" id="3.60.10.10:FF:000011">
    <property type="entry name" value="Type II inositol polyphosphate 5-phosphatase 15"/>
    <property type="match status" value="1"/>
</dbReference>
<evidence type="ECO:0000256" key="5">
    <source>
        <dbReference type="ARBA" id="ARBA00022737"/>
    </source>
</evidence>
<evidence type="ECO:0000256" key="4">
    <source>
        <dbReference type="ARBA" id="ARBA00022723"/>
    </source>
</evidence>
<comment type="cofactor">
    <cofactor evidence="1">
        <name>Mg(2+)</name>
        <dbReference type="ChEBI" id="CHEBI:18420"/>
    </cofactor>
</comment>
<evidence type="ECO:0000313" key="12">
    <source>
        <dbReference type="Proteomes" id="UP000636800"/>
    </source>
</evidence>
<comment type="caution">
    <text evidence="11">The sequence shown here is derived from an EMBL/GenBank/DDBJ whole genome shotgun (WGS) entry which is preliminary data.</text>
</comment>
<dbReference type="Pfam" id="PF23755">
    <property type="entry name" value="Ig-like_IP5PC_F"/>
    <property type="match status" value="1"/>
</dbReference>
<dbReference type="SMART" id="SM00128">
    <property type="entry name" value="IPPc"/>
    <property type="match status" value="1"/>
</dbReference>
<dbReference type="Gene3D" id="2.130.10.10">
    <property type="entry name" value="YVTN repeat-like/Quinoprotein amine dehydrogenase"/>
    <property type="match status" value="2"/>
</dbReference>
<dbReference type="SUPFAM" id="SSF56219">
    <property type="entry name" value="DNase I-like"/>
    <property type="match status" value="1"/>
</dbReference>
<dbReference type="CDD" id="cd09074">
    <property type="entry name" value="INPP5c"/>
    <property type="match status" value="1"/>
</dbReference>
<feature type="region of interest" description="Disordered" evidence="9">
    <location>
        <begin position="307"/>
        <end position="338"/>
    </location>
</feature>
<dbReference type="PANTHER" id="PTHR11200:SF300">
    <property type="entry name" value="TYPE II INOSITOL 1,4,5-TRISPHOSPHATE 5-PHOSPHATASE"/>
    <property type="match status" value="1"/>
</dbReference>
<evidence type="ECO:0000256" key="3">
    <source>
        <dbReference type="ARBA" id="ARBA00022499"/>
    </source>
</evidence>
<dbReference type="Proteomes" id="UP000636800">
    <property type="component" value="Chromosome 6"/>
</dbReference>
<gene>
    <name evidence="11" type="ORF">HPP92_013641</name>
</gene>
<keyword evidence="12" id="KW-1185">Reference proteome</keyword>
<evidence type="ECO:0000256" key="1">
    <source>
        <dbReference type="ARBA" id="ARBA00001946"/>
    </source>
</evidence>
<dbReference type="Pfam" id="PF22669">
    <property type="entry name" value="Exo_endo_phos2"/>
    <property type="match status" value="1"/>
</dbReference>
<evidence type="ECO:0000313" key="11">
    <source>
        <dbReference type="EMBL" id="KAG0476800.1"/>
    </source>
</evidence>
<feature type="compositionally biased region" description="Basic and acidic residues" evidence="9">
    <location>
        <begin position="54"/>
        <end position="67"/>
    </location>
</feature>
<dbReference type="GO" id="GO:0009846">
    <property type="term" value="P:pollen germination"/>
    <property type="evidence" value="ECO:0007669"/>
    <property type="project" value="UniProtKB-ARBA"/>
</dbReference>
<dbReference type="SUPFAM" id="SSF50978">
    <property type="entry name" value="WD40 repeat-like"/>
    <property type="match status" value="1"/>
</dbReference>
<dbReference type="InterPro" id="IPR036322">
    <property type="entry name" value="WD40_repeat_dom_sf"/>
</dbReference>
<keyword evidence="6" id="KW-0378">Hydrolase</keyword>
<dbReference type="GO" id="GO:0046856">
    <property type="term" value="P:phosphatidylinositol dephosphorylation"/>
    <property type="evidence" value="ECO:0007669"/>
    <property type="project" value="InterPro"/>
</dbReference>
<keyword evidence="3" id="KW-1017">Isopeptide bond</keyword>
<accession>A0A835UY68</accession>
<name>A0A835UY68_VANPL</name>
<dbReference type="PANTHER" id="PTHR11200">
    <property type="entry name" value="INOSITOL 5-PHOSPHATASE"/>
    <property type="match status" value="1"/>
</dbReference>
<organism evidence="11 12">
    <name type="scientific">Vanilla planifolia</name>
    <name type="common">Vanilla</name>
    <dbReference type="NCBI Taxonomy" id="51239"/>
    <lineage>
        <taxon>Eukaryota</taxon>
        <taxon>Viridiplantae</taxon>
        <taxon>Streptophyta</taxon>
        <taxon>Embryophyta</taxon>
        <taxon>Tracheophyta</taxon>
        <taxon>Spermatophyta</taxon>
        <taxon>Magnoliopsida</taxon>
        <taxon>Liliopsida</taxon>
        <taxon>Asparagales</taxon>
        <taxon>Orchidaceae</taxon>
        <taxon>Vanilloideae</taxon>
        <taxon>Vanilleae</taxon>
        <taxon>Vanilla</taxon>
    </lineage>
</organism>
<dbReference type="AlphaFoldDB" id="A0A835UY68"/>
<comment type="similarity">
    <text evidence="2">Belongs to the inositol polyphosphate 5-phosphatase family.</text>
</comment>
<evidence type="ECO:0000256" key="7">
    <source>
        <dbReference type="ARBA" id="ARBA00022842"/>
    </source>
</evidence>
<sequence>MDARNGDVDGGGEAAASSRDGEYHFQRKVQSFSQNLERDPGVRFSAPMHTSNSVRKDSAREATKSSKSDPFSGGGTTATFVDGNNPGRSLSYPHYQFAPPPSSYRRHSNSVEDIRFPHPSLPLPQPPQHYAVGGYVGSAMPFPLDGRRSSDGNSLTDSEGSVPLERAMSEFGGAPGTLPEFVGNGGGIGLFRVPIRAAVHPGRPPALELRPHPLRETQAGSFLRTMVSTDTQLWGGQETGLRFWNLPDVFGSWNGRPAKRGDEDSAPFFESGRTSPVLCLVADEASGFVWSGHRDGKIRSWRIVEGSGASSPEDRRMPGNTVGAGSGNPGSRFREGPSWQAHRTPVLCMIMSSYGDIWTGSEGGVLKVWPWESIEKSLSLSVEERHMAAFLVERSCLDLRCQATVNGVCPLPTVDIKYLLSDNFKSKVWCAGILVKELLKVFNIDGQVETRVDAAQVQETQVEDEMKVKLTKKEKSGSISFFQRSRNALMGAADAVRRAAQKGTFGEDRRIEAIEIAMDAMIWTGCTNGSLIQWDGNGNRLYEVQHHSSSVKSICAFGARLWVGYMSGTVQVLDLKGNLLGGWLAHSSPIIKMAIGASYVFTLANHGGIRAWSLSSPGPIDDILRSELSSKELTYTKMEKLKILSGTWNVGQGRASSDSLISWLASVAREIGIVVVGLQEVEMGAGFLAMAAAKETVGLEGSANGQWWLDAIGRTLDEGSSFERLGSRQLAGLLIGAWARKNLRPNVGDVEAAAVACGFGRAIGNKGAVGLRMRVFDRVLCFINCHFAAHLEAVNKRNADFNHVYRTLSFTRPTVGPNSLSAGATSVQVHRGGNSSFSQSDERPELSDADMVIFMGDFNYRLFGLSYDEARDMVSQRCFDWLRDKDQLRAEMKAGKVFQGMREGQIKFPPTYKFEKHQAGLSAYDSSEKKRIPAWCDRILYRDSRSISVAECSLECPVVSTISVYEACMDVTDSDHKPVRCVFNLEIAHVDRTIRRQGFGEILASHDKIMSLLKENNSVPETIVSTTNIILQNQDSSILLVTNKCNKQKASFEIVCVGHSKIRDDGSPFELCVKGSFGFPNWLQVQPAAGIIDPGHTVEVSLQYEDLLIQEDFIDGIPQNWWSEDTSDKEVVLLVKVTGNHSTKNRCHRIHVRRRYPRASLSNDPRGSSPRFDGDNQQRTNFSRFSTSSDAINLCHTRYL</sequence>
<evidence type="ECO:0000256" key="9">
    <source>
        <dbReference type="SAM" id="MobiDB-lite"/>
    </source>
</evidence>
<evidence type="ECO:0000259" key="10">
    <source>
        <dbReference type="SMART" id="SM00128"/>
    </source>
</evidence>
<dbReference type="InterPro" id="IPR015943">
    <property type="entry name" value="WD40/YVTN_repeat-like_dom_sf"/>
</dbReference>
<proteinExistence type="inferred from homology"/>
<dbReference type="InterPro" id="IPR000300">
    <property type="entry name" value="IPPc"/>
</dbReference>
<keyword evidence="5" id="KW-0677">Repeat</keyword>
<keyword evidence="8" id="KW-0832">Ubl conjugation</keyword>
<evidence type="ECO:0000256" key="2">
    <source>
        <dbReference type="ARBA" id="ARBA00010768"/>
    </source>
</evidence>
<reference evidence="11 12" key="1">
    <citation type="journal article" date="2020" name="Nat. Food">
        <title>A phased Vanilla planifolia genome enables genetic improvement of flavour and production.</title>
        <authorList>
            <person name="Hasing T."/>
            <person name="Tang H."/>
            <person name="Brym M."/>
            <person name="Khazi F."/>
            <person name="Huang T."/>
            <person name="Chambers A.H."/>
        </authorList>
    </citation>
    <scope>NUCLEOTIDE SEQUENCE [LARGE SCALE GENOMIC DNA]</scope>
    <source>
        <tissue evidence="11">Leaf</tissue>
    </source>
</reference>
<feature type="region of interest" description="Disordered" evidence="9">
    <location>
        <begin position="1158"/>
        <end position="1183"/>
    </location>
</feature>
<keyword evidence="7" id="KW-0460">Magnesium</keyword>
<evidence type="ECO:0000256" key="6">
    <source>
        <dbReference type="ARBA" id="ARBA00022801"/>
    </source>
</evidence>
<dbReference type="SMART" id="SM00320">
    <property type="entry name" value="WD40"/>
    <property type="match status" value="4"/>
</dbReference>
<dbReference type="InterPro" id="IPR036691">
    <property type="entry name" value="Endo/exonu/phosph_ase_sf"/>
</dbReference>
<dbReference type="InterPro" id="IPR056454">
    <property type="entry name" value="Beta-prop_IP5PC_F"/>
</dbReference>
<dbReference type="EMBL" id="JADCNL010000006">
    <property type="protein sequence ID" value="KAG0476800.1"/>
    <property type="molecule type" value="Genomic_DNA"/>
</dbReference>
<dbReference type="GO" id="GO:0004439">
    <property type="term" value="F:phosphatidylinositol-4,5-bisphosphate 5-phosphatase activity"/>
    <property type="evidence" value="ECO:0007669"/>
    <property type="project" value="TreeGrafter"/>
</dbReference>
<dbReference type="GO" id="GO:0046872">
    <property type="term" value="F:metal ion binding"/>
    <property type="evidence" value="ECO:0007669"/>
    <property type="project" value="UniProtKB-KW"/>
</dbReference>
<dbReference type="InterPro" id="IPR046985">
    <property type="entry name" value="IP5"/>
</dbReference>